<feature type="non-terminal residue" evidence="1">
    <location>
        <position position="1"/>
    </location>
</feature>
<gene>
    <name evidence="1" type="ORF">S01H1_79755</name>
</gene>
<accession>X0Y2P1</accession>
<name>X0Y2P1_9ZZZZ</name>
<protein>
    <submittedName>
        <fullName evidence="1">Uncharacterized protein</fullName>
    </submittedName>
</protein>
<sequence>SLNMRKKTKYRIRWNGKRTPWSFKWVQYKGWFFWHDVPSPRGDNPWDWGDTERCAHSCVSQSECEYFIEKWPYVDDYFEQEYYPKQEEIDRNGGEAYS</sequence>
<comment type="caution">
    <text evidence="1">The sequence shown here is derived from an EMBL/GenBank/DDBJ whole genome shotgun (WGS) entry which is preliminary data.</text>
</comment>
<proteinExistence type="predicted"/>
<dbReference type="EMBL" id="BARS01053796">
    <property type="protein sequence ID" value="GAG42988.1"/>
    <property type="molecule type" value="Genomic_DNA"/>
</dbReference>
<evidence type="ECO:0000313" key="1">
    <source>
        <dbReference type="EMBL" id="GAG42988.1"/>
    </source>
</evidence>
<reference evidence="1" key="1">
    <citation type="journal article" date="2014" name="Front. Microbiol.">
        <title>High frequency of phylogenetically diverse reductive dehalogenase-homologous genes in deep subseafloor sedimentary metagenomes.</title>
        <authorList>
            <person name="Kawai M."/>
            <person name="Futagami T."/>
            <person name="Toyoda A."/>
            <person name="Takaki Y."/>
            <person name="Nishi S."/>
            <person name="Hori S."/>
            <person name="Arai W."/>
            <person name="Tsubouchi T."/>
            <person name="Morono Y."/>
            <person name="Uchiyama I."/>
            <person name="Ito T."/>
            <person name="Fujiyama A."/>
            <person name="Inagaki F."/>
            <person name="Takami H."/>
        </authorList>
    </citation>
    <scope>NUCLEOTIDE SEQUENCE</scope>
    <source>
        <strain evidence="1">Expedition CK06-06</strain>
    </source>
</reference>
<dbReference type="AlphaFoldDB" id="X0Y2P1"/>
<organism evidence="1">
    <name type="scientific">marine sediment metagenome</name>
    <dbReference type="NCBI Taxonomy" id="412755"/>
    <lineage>
        <taxon>unclassified sequences</taxon>
        <taxon>metagenomes</taxon>
        <taxon>ecological metagenomes</taxon>
    </lineage>
</organism>